<dbReference type="Proteomes" id="UP000294843">
    <property type="component" value="Unassembled WGS sequence"/>
</dbReference>
<keyword evidence="1" id="KW-1133">Transmembrane helix</keyword>
<sequence>MFKDMAFYMFGHEIDPFLQLFVFEPIVITIIAVLVAIVTKKAWTMALVIILLNIIDNAIDVNFLFGDQGIGTILGQNVAFFFSNIFSMFYEFVLSFLLAGLPFMHKKFGIA</sequence>
<feature type="transmembrane region" description="Helical" evidence="1">
    <location>
        <begin position="20"/>
        <end position="38"/>
    </location>
</feature>
<protein>
    <submittedName>
        <fullName evidence="2">Uncharacterized protein</fullName>
    </submittedName>
</protein>
<accession>A0A4R6C1A4</accession>
<evidence type="ECO:0000313" key="2">
    <source>
        <dbReference type="EMBL" id="TDM14445.1"/>
    </source>
</evidence>
<gene>
    <name evidence="2" type="ORF">ERX55_05805</name>
</gene>
<keyword evidence="1" id="KW-0812">Transmembrane</keyword>
<feature type="transmembrane region" description="Helical" evidence="1">
    <location>
        <begin position="45"/>
        <end position="66"/>
    </location>
</feature>
<feature type="transmembrane region" description="Helical" evidence="1">
    <location>
        <begin position="78"/>
        <end position="101"/>
    </location>
</feature>
<name>A0A4R6C1A4_9STAP</name>
<evidence type="ECO:0000313" key="3">
    <source>
        <dbReference type="Proteomes" id="UP000294843"/>
    </source>
</evidence>
<dbReference type="OrthoDB" id="2410556at2"/>
<keyword evidence="1" id="KW-0472">Membrane</keyword>
<evidence type="ECO:0000256" key="1">
    <source>
        <dbReference type="SAM" id="Phobius"/>
    </source>
</evidence>
<organism evidence="2 3">
    <name type="scientific">Macrococcus bovicus</name>
    <dbReference type="NCBI Taxonomy" id="69968"/>
    <lineage>
        <taxon>Bacteria</taxon>
        <taxon>Bacillati</taxon>
        <taxon>Bacillota</taxon>
        <taxon>Bacilli</taxon>
        <taxon>Bacillales</taxon>
        <taxon>Staphylococcaceae</taxon>
        <taxon>Macrococcus</taxon>
    </lineage>
</organism>
<reference evidence="2 3" key="1">
    <citation type="submission" date="2019-01" db="EMBL/GenBank/DDBJ databases">
        <title>Draft genome sequences of the type strains of six Macrococcus species.</title>
        <authorList>
            <person name="Mazhar S."/>
            <person name="Altermann E."/>
            <person name="Hill C."/>
            <person name="Mcauliffe O."/>
        </authorList>
    </citation>
    <scope>NUCLEOTIDE SEQUENCE [LARGE SCALE GENOMIC DNA]</scope>
    <source>
        <strain evidence="2 3">ATCC 51825</strain>
    </source>
</reference>
<keyword evidence="3" id="KW-1185">Reference proteome</keyword>
<dbReference type="AlphaFoldDB" id="A0A4R6C1A4"/>
<comment type="caution">
    <text evidence="2">The sequence shown here is derived from an EMBL/GenBank/DDBJ whole genome shotgun (WGS) entry which is preliminary data.</text>
</comment>
<dbReference type="RefSeq" id="WP_133451632.1">
    <property type="nucleotide sequence ID" value="NZ_SCWF01000004.1"/>
</dbReference>
<dbReference type="EMBL" id="SCWF01000004">
    <property type="protein sequence ID" value="TDM14445.1"/>
    <property type="molecule type" value="Genomic_DNA"/>
</dbReference>
<proteinExistence type="predicted"/>